<keyword evidence="1" id="KW-0732">Signal</keyword>
<organism evidence="3 4">
    <name type="scientific">Cupriavidus taiwanensis</name>
    <dbReference type="NCBI Taxonomy" id="164546"/>
    <lineage>
        <taxon>Bacteria</taxon>
        <taxon>Pseudomonadati</taxon>
        <taxon>Pseudomonadota</taxon>
        <taxon>Betaproteobacteria</taxon>
        <taxon>Burkholderiales</taxon>
        <taxon>Burkholderiaceae</taxon>
        <taxon>Cupriavidus</taxon>
    </lineage>
</organism>
<reference evidence="3 4" key="1">
    <citation type="submission" date="2018-01" db="EMBL/GenBank/DDBJ databases">
        <authorList>
            <person name="Gaut B.S."/>
            <person name="Morton B.R."/>
            <person name="Clegg M.T."/>
            <person name="Duvall M.R."/>
        </authorList>
    </citation>
    <scope>NUCLEOTIDE SEQUENCE [LARGE SCALE GENOMIC DNA]</scope>
    <source>
        <strain evidence="3">Cupriavidus taiwanensis LMG 19425</strain>
        <plasmid evidence="4">Plasmid ii</plasmid>
    </source>
</reference>
<accession>A0A375IKS9</accession>
<dbReference type="Gene3D" id="3.60.10.10">
    <property type="entry name" value="Endonuclease/exonuclease/phosphatase"/>
    <property type="match status" value="1"/>
</dbReference>
<feature type="domain" description="Endonuclease/exonuclease/phosphatase" evidence="2">
    <location>
        <begin position="325"/>
        <end position="592"/>
    </location>
</feature>
<dbReference type="GO" id="GO:0004519">
    <property type="term" value="F:endonuclease activity"/>
    <property type="evidence" value="ECO:0007669"/>
    <property type="project" value="UniProtKB-KW"/>
</dbReference>
<proteinExistence type="predicted"/>
<feature type="chain" id="PRO_5016707029" evidence="1">
    <location>
        <begin position="33"/>
        <end position="606"/>
    </location>
</feature>
<evidence type="ECO:0000313" key="4">
    <source>
        <dbReference type="Proteomes" id="UP000255505"/>
    </source>
</evidence>
<dbReference type="PANTHER" id="PTHR42834:SF1">
    <property type="entry name" value="ENDONUCLEASE_EXONUCLEASE_PHOSPHATASE FAMILY PROTEIN (AFU_ORTHOLOGUE AFUA_3G09210)"/>
    <property type="match status" value="1"/>
</dbReference>
<dbReference type="RefSeq" id="WP_115664842.1">
    <property type="nucleotide sequence ID" value="NZ_LT991977.1"/>
</dbReference>
<dbReference type="PANTHER" id="PTHR42834">
    <property type="entry name" value="ENDONUCLEASE/EXONUCLEASE/PHOSPHATASE FAMILY PROTEIN (AFU_ORTHOLOGUE AFUA_3G09210)"/>
    <property type="match status" value="1"/>
</dbReference>
<keyword evidence="3" id="KW-0540">Nuclease</keyword>
<evidence type="ECO:0000313" key="3">
    <source>
        <dbReference type="EMBL" id="SPK75157.1"/>
    </source>
</evidence>
<keyword evidence="3" id="KW-0255">Endonuclease</keyword>
<name>A0A375IKS9_9BURK</name>
<sequence length="606" mass="63531">MRLPLPERSIALNALPALFLACLLALPSGADAAMQPCGSPATALADVRAPGQASAQAGRMVELQAIVTADFSGDEGLRGFFLQTADAQRVHRPGGSEGLFVYAPRTRANVGDMVRVSGKIEEKFGQTQLVLAGSPLVCTQGLSVTPRTLTLPLADESDLAALEGMLVRLPQTLTVSDTHELGRYGTVVLSHGRPIAPTQQALPGPQARQAAADNARNRLLLDDGSTRQFPAVVPYPPPRLSTDHPLRAGDTVTGVQGVLERRHGQWRLQPVRAAGAPLYRRANPRPAAPPRHPATALRVAAFNLQNYFNGDGVGGGLDAPGNRGAQDAAALARQQAKLVAALRALDADVIGLMEVQNNGYGPTGAIRQLAALLGPDWRVADPGTPALGTDAIAVGLLYNARTALPAGRVASTWLGERSRQPLAATFRAAAGGAPVTVVVNHFKSKNCVEAAGAHADQRDGQGCWNPARVQAADTLARWLGTAPTGVADAGVLVIGDLNSYAMEDPLRLLARRGYADMVARFAGPQAYSYVYEAQAGYLDHVLADAAAAAHVVAVHAWHINADEPAAFSYVPVPRANGTPALYAPGPYRSSDHDPLVVDLASSPRAR</sequence>
<keyword evidence="3" id="KW-0378">Hydrolase</keyword>
<geneLocation type="plasmid" evidence="3">
    <name>II</name>
</geneLocation>
<protein>
    <submittedName>
        <fullName evidence="3">Putative Endonuclease/exonuclease/phosphatase</fullName>
    </submittedName>
</protein>
<evidence type="ECO:0000259" key="2">
    <source>
        <dbReference type="Pfam" id="PF03372"/>
    </source>
</evidence>
<dbReference type="AlphaFoldDB" id="A0A375IKS9"/>
<keyword evidence="3" id="KW-0614">Plasmid</keyword>
<dbReference type="SUPFAM" id="SSF56219">
    <property type="entry name" value="DNase I-like"/>
    <property type="match status" value="1"/>
</dbReference>
<dbReference type="CDD" id="cd04486">
    <property type="entry name" value="YhcR_OBF_like"/>
    <property type="match status" value="1"/>
</dbReference>
<dbReference type="InterPro" id="IPR036691">
    <property type="entry name" value="Endo/exonu/phosph_ase_sf"/>
</dbReference>
<dbReference type="Pfam" id="PF03372">
    <property type="entry name" value="Exo_endo_phos"/>
    <property type="match status" value="1"/>
</dbReference>
<dbReference type="PROSITE" id="PS51257">
    <property type="entry name" value="PROKAR_LIPOPROTEIN"/>
    <property type="match status" value="1"/>
</dbReference>
<feature type="signal peptide" evidence="1">
    <location>
        <begin position="1"/>
        <end position="32"/>
    </location>
</feature>
<dbReference type="NCBIfam" id="NF033681">
    <property type="entry name" value="ExeM_NucH_DNase"/>
    <property type="match status" value="1"/>
</dbReference>
<evidence type="ECO:0000256" key="1">
    <source>
        <dbReference type="SAM" id="SignalP"/>
    </source>
</evidence>
<keyword evidence="3" id="KW-0269">Exonuclease</keyword>
<dbReference type="Proteomes" id="UP000255505">
    <property type="component" value="Plasmid II"/>
</dbReference>
<dbReference type="InterPro" id="IPR047971">
    <property type="entry name" value="ExeM-like"/>
</dbReference>
<dbReference type="EMBL" id="LT991977">
    <property type="protein sequence ID" value="SPK75157.1"/>
    <property type="molecule type" value="Genomic_DNA"/>
</dbReference>
<gene>
    <name evidence="3" type="ORF">CT19425_MP50193</name>
</gene>
<dbReference type="InterPro" id="IPR005135">
    <property type="entry name" value="Endo/exonuclease/phosphatase"/>
</dbReference>
<dbReference type="GO" id="GO:0004527">
    <property type="term" value="F:exonuclease activity"/>
    <property type="evidence" value="ECO:0007669"/>
    <property type="project" value="UniProtKB-KW"/>
</dbReference>